<protein>
    <recommendedName>
        <fullName evidence="4">Terminase</fullName>
    </recommendedName>
</protein>
<comment type="caution">
    <text evidence="2">The sequence shown here is derived from an EMBL/GenBank/DDBJ whole genome shotgun (WGS) entry which is preliminary data.</text>
</comment>
<dbReference type="RefSeq" id="WP_029908392.1">
    <property type="nucleotide sequence ID" value="NZ_AP020335.1"/>
</dbReference>
<evidence type="ECO:0000313" key="3">
    <source>
        <dbReference type="Proteomes" id="UP000027341"/>
    </source>
</evidence>
<dbReference type="GO" id="GO:0003677">
    <property type="term" value="F:DNA binding"/>
    <property type="evidence" value="ECO:0007669"/>
    <property type="project" value="InterPro"/>
</dbReference>
<dbReference type="GO" id="GO:0004519">
    <property type="term" value="F:endonuclease activity"/>
    <property type="evidence" value="ECO:0007669"/>
    <property type="project" value="InterPro"/>
</dbReference>
<dbReference type="STRING" id="28885.EI16_00670"/>
<dbReference type="Proteomes" id="UP000027341">
    <property type="component" value="Unassembled WGS sequence"/>
</dbReference>
<evidence type="ECO:0000313" key="2">
    <source>
        <dbReference type="EMBL" id="KDN94862.1"/>
    </source>
</evidence>
<gene>
    <name evidence="2" type="ORF">EI16_00670</name>
</gene>
<accession>A0A066ZMX2</accession>
<evidence type="ECO:0000256" key="1">
    <source>
        <dbReference type="SAM" id="MobiDB-lite"/>
    </source>
</evidence>
<feature type="compositionally biased region" description="Basic residues" evidence="1">
    <location>
        <begin position="1"/>
        <end position="12"/>
    </location>
</feature>
<dbReference type="InterPro" id="IPR010270">
    <property type="entry name" value="Phage_P2_GpM"/>
</dbReference>
<dbReference type="Pfam" id="PF05944">
    <property type="entry name" value="Phage_term_smal"/>
    <property type="match status" value="1"/>
</dbReference>
<dbReference type="AlphaFoldDB" id="A0A066ZMX2"/>
<keyword evidence="3" id="KW-1185">Reference proteome</keyword>
<feature type="region of interest" description="Disordered" evidence="1">
    <location>
        <begin position="1"/>
        <end position="32"/>
    </location>
</feature>
<reference evidence="2 3" key="1">
    <citation type="submission" date="2014-04" db="EMBL/GenBank/DDBJ databases">
        <title>Draft genome sequence of Hydrogenovibrio marinus MH-110, a model organism for aerobic H2 metabolism.</title>
        <authorList>
            <person name="Cha H.J."/>
            <person name="Jo B.H."/>
            <person name="Hwang B.H."/>
        </authorList>
    </citation>
    <scope>NUCLEOTIDE SEQUENCE [LARGE SCALE GENOMIC DNA]</scope>
    <source>
        <strain evidence="2 3">MH-110</strain>
    </source>
</reference>
<sequence length="226" mass="25305">MSIALAHKRKMRQLQQEAEQKQPESLETGTVEKPVLTQADLAKSSTDLDADLTALRAIPDHKDRDELKKQLIEKYRQPVMEIMKDYGSFAGQKLVFWWIMWRLDVEGFEPVQADMLVGVEKGLTTEEPFSRDFATLYLDSVQDFTAAGMKSGADFDESYLNGAIAMLESGKVITNDAVKSKLYVCHGRLALARDDNKVAIDSLEKALKYNDKAGVKTDLKKAKAKG</sequence>
<proteinExistence type="predicted"/>
<dbReference type="EMBL" id="JMIU01000001">
    <property type="protein sequence ID" value="KDN94862.1"/>
    <property type="molecule type" value="Genomic_DNA"/>
</dbReference>
<organism evidence="2 3">
    <name type="scientific">Hydrogenovibrio marinus</name>
    <dbReference type="NCBI Taxonomy" id="28885"/>
    <lineage>
        <taxon>Bacteria</taxon>
        <taxon>Pseudomonadati</taxon>
        <taxon>Pseudomonadota</taxon>
        <taxon>Gammaproteobacteria</taxon>
        <taxon>Thiotrichales</taxon>
        <taxon>Piscirickettsiaceae</taxon>
        <taxon>Hydrogenovibrio</taxon>
    </lineage>
</organism>
<evidence type="ECO:0008006" key="4">
    <source>
        <dbReference type="Google" id="ProtNLM"/>
    </source>
</evidence>
<name>A0A066ZMX2_HYDMR</name>